<evidence type="ECO:0000313" key="2">
    <source>
        <dbReference type="EMBL" id="QJA69693.1"/>
    </source>
</evidence>
<evidence type="ECO:0000313" key="3">
    <source>
        <dbReference type="EMBL" id="QJA95833.1"/>
    </source>
</evidence>
<organism evidence="2">
    <name type="scientific">viral metagenome</name>
    <dbReference type="NCBI Taxonomy" id="1070528"/>
    <lineage>
        <taxon>unclassified sequences</taxon>
        <taxon>metagenomes</taxon>
        <taxon>organismal metagenomes</taxon>
    </lineage>
</organism>
<feature type="region of interest" description="Disordered" evidence="1">
    <location>
        <begin position="87"/>
        <end position="126"/>
    </location>
</feature>
<reference evidence="2" key="1">
    <citation type="submission" date="2020-03" db="EMBL/GenBank/DDBJ databases">
        <title>The deep terrestrial virosphere.</title>
        <authorList>
            <person name="Holmfeldt K."/>
            <person name="Nilsson E."/>
            <person name="Simone D."/>
            <person name="Lopez-Fernandez M."/>
            <person name="Wu X."/>
            <person name="de Brujin I."/>
            <person name="Lundin D."/>
            <person name="Andersson A."/>
            <person name="Bertilsson S."/>
            <person name="Dopson M."/>
        </authorList>
    </citation>
    <scope>NUCLEOTIDE SEQUENCE</scope>
    <source>
        <strain evidence="2">MM415A04363</strain>
        <strain evidence="3">MM415B05142</strain>
    </source>
</reference>
<dbReference type="EMBL" id="MT141728">
    <property type="protein sequence ID" value="QJA69693.1"/>
    <property type="molecule type" value="Genomic_DNA"/>
</dbReference>
<protein>
    <submittedName>
        <fullName evidence="2">Uncharacterized protein</fullName>
    </submittedName>
</protein>
<sequence>MPKPRNNLKGITRKDIERGERLPKDHHIADIEKETIIIWNEAEPLAEYFTYNKVIQKHFKQVLGIKPYKDNGYGGEFYHIEKKRIPLPRKPKQLTPEQRKRIGERLRKSLPCSANSTAMGAQRNRK</sequence>
<feature type="compositionally biased region" description="Basic and acidic residues" evidence="1">
    <location>
        <begin position="97"/>
        <end position="107"/>
    </location>
</feature>
<gene>
    <name evidence="2" type="ORF">MM415A04363_0009</name>
    <name evidence="3" type="ORF">MM415B05142_0005</name>
</gene>
<proteinExistence type="predicted"/>
<dbReference type="AlphaFoldDB" id="A0A6M3JIB9"/>
<name>A0A6M3JIB9_9ZZZZ</name>
<dbReference type="EMBL" id="MT143348">
    <property type="protein sequence ID" value="QJA95833.1"/>
    <property type="molecule type" value="Genomic_DNA"/>
</dbReference>
<accession>A0A6M3JIB9</accession>
<evidence type="ECO:0000256" key="1">
    <source>
        <dbReference type="SAM" id="MobiDB-lite"/>
    </source>
</evidence>